<evidence type="ECO:0000313" key="8">
    <source>
        <dbReference type="Proteomes" id="UP001597308"/>
    </source>
</evidence>
<dbReference type="PANTHER" id="PTHR30482:SF10">
    <property type="entry name" value="HIGH-AFFINITY BRANCHED-CHAIN AMINO ACID TRANSPORT PROTEIN BRAE"/>
    <property type="match status" value="1"/>
</dbReference>
<feature type="transmembrane region" description="Helical" evidence="6">
    <location>
        <begin position="79"/>
        <end position="103"/>
    </location>
</feature>
<dbReference type="InterPro" id="IPR001851">
    <property type="entry name" value="ABC_transp_permease"/>
</dbReference>
<accession>A0ABW4K3G0</accession>
<protein>
    <submittedName>
        <fullName evidence="7">Branched-chain amino acid ABC transporter permease</fullName>
    </submittedName>
</protein>
<keyword evidence="5 6" id="KW-0472">Membrane</keyword>
<dbReference type="Proteomes" id="UP001597308">
    <property type="component" value="Unassembled WGS sequence"/>
</dbReference>
<dbReference type="Pfam" id="PF02653">
    <property type="entry name" value="BPD_transp_2"/>
    <property type="match status" value="1"/>
</dbReference>
<feature type="transmembrane region" description="Helical" evidence="6">
    <location>
        <begin position="242"/>
        <end position="264"/>
    </location>
</feature>
<reference evidence="8" key="1">
    <citation type="journal article" date="2019" name="Int. J. Syst. Evol. Microbiol.">
        <title>The Global Catalogue of Microorganisms (GCM) 10K type strain sequencing project: providing services to taxonomists for standard genome sequencing and annotation.</title>
        <authorList>
            <consortium name="The Broad Institute Genomics Platform"/>
            <consortium name="The Broad Institute Genome Sequencing Center for Infectious Disease"/>
            <person name="Wu L."/>
            <person name="Ma J."/>
        </authorList>
    </citation>
    <scope>NUCLEOTIDE SEQUENCE [LARGE SCALE GENOMIC DNA]</scope>
    <source>
        <strain evidence="8">KCTC 23707</strain>
    </source>
</reference>
<comment type="caution">
    <text evidence="7">The sequence shown here is derived from an EMBL/GenBank/DDBJ whole genome shotgun (WGS) entry which is preliminary data.</text>
</comment>
<dbReference type="InterPro" id="IPR043428">
    <property type="entry name" value="LivM-like"/>
</dbReference>
<dbReference type="RefSeq" id="WP_378798016.1">
    <property type="nucleotide sequence ID" value="NZ_JBHUER010000003.1"/>
</dbReference>
<evidence type="ECO:0000313" key="7">
    <source>
        <dbReference type="EMBL" id="MFD1702585.1"/>
    </source>
</evidence>
<sequence length="318" mass="32569">MTARLLAVAAALVALVAIGLLADNYVLRLAATACMYAALALSWNLVGGFAGYPSFATAAFFGLGAYASGVAQDHSLPFWLAWVGAGTLAAAFAAALGGAILHLKGHYFAIASLVVADVLRELVNSWTDVTGGGMGLNLPLIALGGPRAQAAFYFAAFAAVAIFALGVAFIVSRSRLGVGLRCVAENETAAPLIGVSVRSAKVKAFTLSGLIGGLTGAVYASWVTYIDPTDVFDVLLSVKPIIMALIGGVGTVLGPVVGAIVFLGLEELIWRNVLEFHAGVLGLVVVALVLFLPAGLSGAKPFGLIRWIRGRAGRRGSA</sequence>
<evidence type="ECO:0000256" key="4">
    <source>
        <dbReference type="ARBA" id="ARBA00022989"/>
    </source>
</evidence>
<evidence type="ECO:0000256" key="5">
    <source>
        <dbReference type="ARBA" id="ARBA00023136"/>
    </source>
</evidence>
<feature type="transmembrane region" description="Helical" evidence="6">
    <location>
        <begin position="204"/>
        <end position="222"/>
    </location>
</feature>
<dbReference type="PANTHER" id="PTHR30482">
    <property type="entry name" value="HIGH-AFFINITY BRANCHED-CHAIN AMINO ACID TRANSPORT SYSTEM PERMEASE"/>
    <property type="match status" value="1"/>
</dbReference>
<comment type="subcellular location">
    <subcellularLocation>
        <location evidence="1">Cell membrane</location>
        <topology evidence="1">Multi-pass membrane protein</topology>
    </subcellularLocation>
</comment>
<dbReference type="EMBL" id="JBHUER010000003">
    <property type="protein sequence ID" value="MFD1702585.1"/>
    <property type="molecule type" value="Genomic_DNA"/>
</dbReference>
<keyword evidence="4 6" id="KW-1133">Transmembrane helix</keyword>
<dbReference type="CDD" id="cd06581">
    <property type="entry name" value="TM_PBP1_LivM_like"/>
    <property type="match status" value="1"/>
</dbReference>
<evidence type="ECO:0000256" key="2">
    <source>
        <dbReference type="ARBA" id="ARBA00022475"/>
    </source>
</evidence>
<organism evidence="7 8">
    <name type="scientific">Methylopila henanensis</name>
    <dbReference type="NCBI Taxonomy" id="873516"/>
    <lineage>
        <taxon>Bacteria</taxon>
        <taxon>Pseudomonadati</taxon>
        <taxon>Pseudomonadota</taxon>
        <taxon>Alphaproteobacteria</taxon>
        <taxon>Hyphomicrobiales</taxon>
        <taxon>Methylopilaceae</taxon>
        <taxon>Methylopila</taxon>
    </lineage>
</organism>
<evidence type="ECO:0000256" key="3">
    <source>
        <dbReference type="ARBA" id="ARBA00022692"/>
    </source>
</evidence>
<keyword evidence="8" id="KW-1185">Reference proteome</keyword>
<evidence type="ECO:0000256" key="1">
    <source>
        <dbReference type="ARBA" id="ARBA00004651"/>
    </source>
</evidence>
<feature type="transmembrane region" description="Helical" evidence="6">
    <location>
        <begin position="276"/>
        <end position="296"/>
    </location>
</feature>
<feature type="transmembrane region" description="Helical" evidence="6">
    <location>
        <begin position="150"/>
        <end position="171"/>
    </location>
</feature>
<name>A0ABW4K3G0_9HYPH</name>
<feature type="transmembrane region" description="Helical" evidence="6">
    <location>
        <begin position="46"/>
        <end position="67"/>
    </location>
</feature>
<keyword evidence="2" id="KW-1003">Cell membrane</keyword>
<evidence type="ECO:0000256" key="6">
    <source>
        <dbReference type="SAM" id="Phobius"/>
    </source>
</evidence>
<proteinExistence type="predicted"/>
<gene>
    <name evidence="7" type="ORF">ACFSCV_06160</name>
</gene>
<keyword evidence="3 6" id="KW-0812">Transmembrane</keyword>